<dbReference type="EMBL" id="JAMSHJ010000006">
    <property type="protein sequence ID" value="KAI5397485.1"/>
    <property type="molecule type" value="Genomic_DNA"/>
</dbReference>
<dbReference type="Proteomes" id="UP001058974">
    <property type="component" value="Chromosome 6"/>
</dbReference>
<accession>A0A9D4W8I5</accession>
<evidence type="ECO:0000313" key="1">
    <source>
        <dbReference type="EMBL" id="KAI5397485.1"/>
    </source>
</evidence>
<evidence type="ECO:0000313" key="2">
    <source>
        <dbReference type="Proteomes" id="UP001058974"/>
    </source>
</evidence>
<comment type="caution">
    <text evidence="1">The sequence shown here is derived from an EMBL/GenBank/DDBJ whole genome shotgun (WGS) entry which is preliminary data.</text>
</comment>
<sequence>MWTPSSIKIMEENLDDAQDGVIDVVDKAFNIANEKVYHLYPDLELSELNLVKVIKDGQLVDEDDTLDQERAFPIEGSTAFDNA</sequence>
<dbReference type="Gramene" id="Psat06G0334100-T1">
    <property type="protein sequence ID" value="KAI5397485.1"/>
    <property type="gene ID" value="KIW84_063341"/>
</dbReference>
<keyword evidence="2" id="KW-1185">Reference proteome</keyword>
<protein>
    <submittedName>
        <fullName evidence="1">Uncharacterized protein</fullName>
    </submittedName>
</protein>
<organism evidence="1 2">
    <name type="scientific">Pisum sativum</name>
    <name type="common">Garden pea</name>
    <name type="synonym">Lathyrus oleraceus</name>
    <dbReference type="NCBI Taxonomy" id="3888"/>
    <lineage>
        <taxon>Eukaryota</taxon>
        <taxon>Viridiplantae</taxon>
        <taxon>Streptophyta</taxon>
        <taxon>Embryophyta</taxon>
        <taxon>Tracheophyta</taxon>
        <taxon>Spermatophyta</taxon>
        <taxon>Magnoliopsida</taxon>
        <taxon>eudicotyledons</taxon>
        <taxon>Gunneridae</taxon>
        <taxon>Pentapetalae</taxon>
        <taxon>rosids</taxon>
        <taxon>fabids</taxon>
        <taxon>Fabales</taxon>
        <taxon>Fabaceae</taxon>
        <taxon>Papilionoideae</taxon>
        <taxon>50 kb inversion clade</taxon>
        <taxon>NPAAA clade</taxon>
        <taxon>Hologalegina</taxon>
        <taxon>IRL clade</taxon>
        <taxon>Fabeae</taxon>
        <taxon>Lathyrus</taxon>
    </lineage>
</organism>
<reference evidence="1 2" key="1">
    <citation type="journal article" date="2022" name="Nat. Genet.">
        <title>Improved pea reference genome and pan-genome highlight genomic features and evolutionary characteristics.</title>
        <authorList>
            <person name="Yang T."/>
            <person name="Liu R."/>
            <person name="Luo Y."/>
            <person name="Hu S."/>
            <person name="Wang D."/>
            <person name="Wang C."/>
            <person name="Pandey M.K."/>
            <person name="Ge S."/>
            <person name="Xu Q."/>
            <person name="Li N."/>
            <person name="Li G."/>
            <person name="Huang Y."/>
            <person name="Saxena R.K."/>
            <person name="Ji Y."/>
            <person name="Li M."/>
            <person name="Yan X."/>
            <person name="He Y."/>
            <person name="Liu Y."/>
            <person name="Wang X."/>
            <person name="Xiang C."/>
            <person name="Varshney R.K."/>
            <person name="Ding H."/>
            <person name="Gao S."/>
            <person name="Zong X."/>
        </authorList>
    </citation>
    <scope>NUCLEOTIDE SEQUENCE [LARGE SCALE GENOMIC DNA]</scope>
    <source>
        <strain evidence="1 2">cv. Zhongwan 6</strain>
    </source>
</reference>
<name>A0A9D4W8I5_PEA</name>
<gene>
    <name evidence="1" type="ORF">KIW84_063341</name>
</gene>
<dbReference type="AlphaFoldDB" id="A0A9D4W8I5"/>
<proteinExistence type="predicted"/>